<protein>
    <submittedName>
        <fullName evidence="2">Uncharacterized protein</fullName>
    </submittedName>
</protein>
<organism evidence="2 3">
    <name type="scientific">Dulcicalothrix desertica PCC 7102</name>
    <dbReference type="NCBI Taxonomy" id="232991"/>
    <lineage>
        <taxon>Bacteria</taxon>
        <taxon>Bacillati</taxon>
        <taxon>Cyanobacteriota</taxon>
        <taxon>Cyanophyceae</taxon>
        <taxon>Nostocales</taxon>
        <taxon>Calotrichaceae</taxon>
        <taxon>Dulcicalothrix</taxon>
    </lineage>
</organism>
<feature type="transmembrane region" description="Helical" evidence="1">
    <location>
        <begin position="21"/>
        <end position="41"/>
    </location>
</feature>
<dbReference type="AlphaFoldDB" id="A0A433VW51"/>
<keyword evidence="1" id="KW-0472">Membrane</keyword>
<dbReference type="OrthoDB" id="468026at2"/>
<reference evidence="2" key="2">
    <citation type="journal article" date="2019" name="Genome Biol. Evol.">
        <title>Day and night: Metabolic profiles and evolutionary relationships of six axenic non-marine cyanobacteria.</title>
        <authorList>
            <person name="Will S.E."/>
            <person name="Henke P."/>
            <person name="Boedeker C."/>
            <person name="Huang S."/>
            <person name="Brinkmann H."/>
            <person name="Rohde M."/>
            <person name="Jarek M."/>
            <person name="Friedl T."/>
            <person name="Seufert S."/>
            <person name="Schumacher M."/>
            <person name="Overmann J."/>
            <person name="Neumann-Schaal M."/>
            <person name="Petersen J."/>
        </authorList>
    </citation>
    <scope>NUCLEOTIDE SEQUENCE [LARGE SCALE GENOMIC DNA]</scope>
    <source>
        <strain evidence="2">PCC 7102</strain>
    </source>
</reference>
<dbReference type="Proteomes" id="UP000271624">
    <property type="component" value="Unassembled WGS sequence"/>
</dbReference>
<accession>A0A433VW51</accession>
<feature type="transmembrane region" description="Helical" evidence="1">
    <location>
        <begin position="47"/>
        <end position="64"/>
    </location>
</feature>
<reference evidence="2" key="1">
    <citation type="submission" date="2018-12" db="EMBL/GenBank/DDBJ databases">
        <authorList>
            <person name="Will S."/>
            <person name="Neumann-Schaal M."/>
            <person name="Henke P."/>
        </authorList>
    </citation>
    <scope>NUCLEOTIDE SEQUENCE</scope>
    <source>
        <strain evidence="2">PCC 7102</strain>
    </source>
</reference>
<keyword evidence="3" id="KW-1185">Reference proteome</keyword>
<name>A0A433VW51_9CYAN</name>
<keyword evidence="1" id="KW-0812">Transmembrane</keyword>
<gene>
    <name evidence="2" type="ORF">DSM106972_008110</name>
</gene>
<dbReference type="RefSeq" id="WP_127079039.1">
    <property type="nucleotide sequence ID" value="NZ_RSCL01000001.1"/>
</dbReference>
<feature type="transmembrane region" description="Helical" evidence="1">
    <location>
        <begin position="76"/>
        <end position="93"/>
    </location>
</feature>
<sequence>MQTLRYWFSTILLISQYNPYELIENLMLALAAIMIIVSIIFPAQKPYIALGLSFAIGSAMSILVRQATTPSRQTRFIKIGAILILIISLYDFIDVIHNT</sequence>
<proteinExistence type="predicted"/>
<evidence type="ECO:0000256" key="1">
    <source>
        <dbReference type="SAM" id="Phobius"/>
    </source>
</evidence>
<keyword evidence="1" id="KW-1133">Transmembrane helix</keyword>
<comment type="caution">
    <text evidence="2">The sequence shown here is derived from an EMBL/GenBank/DDBJ whole genome shotgun (WGS) entry which is preliminary data.</text>
</comment>
<evidence type="ECO:0000313" key="2">
    <source>
        <dbReference type="EMBL" id="RUT10316.1"/>
    </source>
</evidence>
<dbReference type="EMBL" id="RSCL01000001">
    <property type="protein sequence ID" value="RUT10316.1"/>
    <property type="molecule type" value="Genomic_DNA"/>
</dbReference>
<evidence type="ECO:0000313" key="3">
    <source>
        <dbReference type="Proteomes" id="UP000271624"/>
    </source>
</evidence>